<feature type="compositionally biased region" description="Pro residues" evidence="1">
    <location>
        <begin position="88"/>
        <end position="102"/>
    </location>
</feature>
<dbReference type="Gene3D" id="3.30.40.10">
    <property type="entry name" value="Zinc/RING finger domain, C3HC4 (zinc finger)"/>
    <property type="match status" value="1"/>
</dbReference>
<dbReference type="EMBL" id="LT629710">
    <property type="protein sequence ID" value="SDO79689.1"/>
    <property type="molecule type" value="Genomic_DNA"/>
</dbReference>
<dbReference type="InterPro" id="IPR013083">
    <property type="entry name" value="Znf_RING/FYVE/PHD"/>
</dbReference>
<dbReference type="AlphaFoldDB" id="A0A1H0MGX0"/>
<gene>
    <name evidence="3" type="ORF">SAMN04515671_2012</name>
</gene>
<organism evidence="3 4">
    <name type="scientific">Nakamurella panacisegetis</name>
    <dbReference type="NCBI Taxonomy" id="1090615"/>
    <lineage>
        <taxon>Bacteria</taxon>
        <taxon>Bacillati</taxon>
        <taxon>Actinomycetota</taxon>
        <taxon>Actinomycetes</taxon>
        <taxon>Nakamurellales</taxon>
        <taxon>Nakamurellaceae</taxon>
        <taxon>Nakamurella</taxon>
    </lineage>
</organism>
<dbReference type="SUPFAM" id="SSF57850">
    <property type="entry name" value="RING/U-box"/>
    <property type="match status" value="1"/>
</dbReference>
<dbReference type="STRING" id="1090615.SAMN04515671_2012"/>
<dbReference type="Pfam" id="PF02148">
    <property type="entry name" value="zf-UBP"/>
    <property type="match status" value="1"/>
</dbReference>
<dbReference type="GO" id="GO:0016787">
    <property type="term" value="F:hydrolase activity"/>
    <property type="evidence" value="ECO:0007669"/>
    <property type="project" value="UniProtKB-KW"/>
</dbReference>
<evidence type="ECO:0000256" key="1">
    <source>
        <dbReference type="SAM" id="MobiDB-lite"/>
    </source>
</evidence>
<dbReference type="InterPro" id="IPR001607">
    <property type="entry name" value="Znf_UBP"/>
</dbReference>
<dbReference type="GO" id="GO:0008270">
    <property type="term" value="F:zinc ion binding"/>
    <property type="evidence" value="ECO:0007669"/>
    <property type="project" value="InterPro"/>
</dbReference>
<dbReference type="Proteomes" id="UP000198741">
    <property type="component" value="Chromosome I"/>
</dbReference>
<protein>
    <submittedName>
        <fullName evidence="3">Ubiquitin-hydrolase Zn-finger-containing protein</fullName>
    </submittedName>
</protein>
<dbReference type="RefSeq" id="WP_090475831.1">
    <property type="nucleotide sequence ID" value="NZ_LT629710.1"/>
</dbReference>
<evidence type="ECO:0000313" key="4">
    <source>
        <dbReference type="Proteomes" id="UP000198741"/>
    </source>
</evidence>
<dbReference type="OrthoDB" id="57886at2"/>
<evidence type="ECO:0000259" key="2">
    <source>
        <dbReference type="Pfam" id="PF02148"/>
    </source>
</evidence>
<feature type="region of interest" description="Disordered" evidence="1">
    <location>
        <begin position="86"/>
        <end position="110"/>
    </location>
</feature>
<proteinExistence type="predicted"/>
<reference evidence="3 4" key="1">
    <citation type="submission" date="2016-10" db="EMBL/GenBank/DDBJ databases">
        <authorList>
            <person name="de Groot N.N."/>
        </authorList>
    </citation>
    <scope>NUCLEOTIDE SEQUENCE [LARGE SCALE GENOMIC DNA]</scope>
    <source>
        <strain evidence="4">P4-7,KCTC 19426,CECT 7604</strain>
    </source>
</reference>
<keyword evidence="4" id="KW-1185">Reference proteome</keyword>
<name>A0A1H0MGX0_9ACTN</name>
<accession>A0A1H0MGX0</accession>
<keyword evidence="3" id="KW-0378">Hydrolase</keyword>
<feature type="domain" description="UBP-type" evidence="2">
    <location>
        <begin position="19"/>
        <end position="86"/>
    </location>
</feature>
<evidence type="ECO:0000313" key="3">
    <source>
        <dbReference type="EMBL" id="SDO79689.1"/>
    </source>
</evidence>
<sequence>MTESVPGINPDVAPSGAGCVECDATGGWWFHLRRCADCGHVGCCDSSPSQHASAHAATADHPWIQSFEPGEDWFYSYATEEMYNGPELAPPTAHPADQPTPGPAGRVPADWMRHLN</sequence>